<evidence type="ECO:0000256" key="6">
    <source>
        <dbReference type="ARBA" id="ARBA00022723"/>
    </source>
</evidence>
<proteinExistence type="inferred from homology"/>
<dbReference type="Pfam" id="PF00724">
    <property type="entry name" value="Oxidored_FMN"/>
    <property type="match status" value="1"/>
</dbReference>
<dbReference type="InterPro" id="IPR036188">
    <property type="entry name" value="FAD/NAD-bd_sf"/>
</dbReference>
<evidence type="ECO:0000313" key="12">
    <source>
        <dbReference type="EMBL" id="SEF83410.1"/>
    </source>
</evidence>
<dbReference type="RefSeq" id="WP_103952965.1">
    <property type="nucleotide sequence ID" value="NZ_FNUL01000010.1"/>
</dbReference>
<evidence type="ECO:0000256" key="7">
    <source>
        <dbReference type="ARBA" id="ARBA00023002"/>
    </source>
</evidence>
<evidence type="ECO:0000256" key="5">
    <source>
        <dbReference type="ARBA" id="ARBA00022643"/>
    </source>
</evidence>
<dbReference type="PANTHER" id="PTHR42917">
    <property type="entry name" value="2,4-DIENOYL-COA REDUCTASE"/>
    <property type="match status" value="1"/>
</dbReference>
<dbReference type="GO" id="GO:0016491">
    <property type="term" value="F:oxidoreductase activity"/>
    <property type="evidence" value="ECO:0007669"/>
    <property type="project" value="UniProtKB-KW"/>
</dbReference>
<evidence type="ECO:0000256" key="2">
    <source>
        <dbReference type="ARBA" id="ARBA00001966"/>
    </source>
</evidence>
<dbReference type="GO" id="GO:0046872">
    <property type="term" value="F:metal ion binding"/>
    <property type="evidence" value="ECO:0007669"/>
    <property type="project" value="UniProtKB-KW"/>
</dbReference>
<evidence type="ECO:0000256" key="9">
    <source>
        <dbReference type="ARBA" id="ARBA00023014"/>
    </source>
</evidence>
<dbReference type="InterPro" id="IPR051793">
    <property type="entry name" value="NADH:flavin_oxidoreductase"/>
</dbReference>
<reference evidence="12 13" key="1">
    <citation type="submission" date="2016-10" db="EMBL/GenBank/DDBJ databases">
        <authorList>
            <person name="de Groot N.N."/>
        </authorList>
    </citation>
    <scope>NUCLEOTIDE SEQUENCE [LARGE SCALE GENOMIC DNA]</scope>
    <source>
        <strain evidence="12 13">D15d</strain>
    </source>
</reference>
<evidence type="ECO:0000256" key="1">
    <source>
        <dbReference type="ARBA" id="ARBA00001917"/>
    </source>
</evidence>
<dbReference type="CDD" id="cd02803">
    <property type="entry name" value="OYE_like_FMN_family"/>
    <property type="match status" value="1"/>
</dbReference>
<dbReference type="InterPro" id="IPR013785">
    <property type="entry name" value="Aldolase_TIM"/>
</dbReference>
<dbReference type="SUPFAM" id="SSF51905">
    <property type="entry name" value="FAD/NAD(P)-binding domain"/>
    <property type="match status" value="1"/>
</dbReference>
<sequence>MYEKLFTEHNIGSVTAKNRIVFEPMGNYYAELDGSVSKRDIAFYAERAKGGCGIVMTEVASVNSKTGRGNLRNICTDDDKFIPGYKEMADEVHKYGSLLFVELYHPGCQGISPINGGSMASPSGQESNLIHMPTHEMTVEEIKATVKDFVDGAVRMKKADVDGVVLHAAHGYLLCEFISTYTNHRTDEYGGSIENRVRIIKEIIEGIRKECGDYPIIIRFSADEYMREIGIEGGMVLEDAVEMAKLFEQYGVDAIDVSSGNYETMNWAWEPTGFDEGWKMKNAETIAKAVSVPVIGCSVIRTPEGAMEFLDRGVQFVGSARQFFADPDWGNKVKEGRVCEIRKCISCLNCMETLMAADEDNGIRAQCTVNIEGGDEITYLPLKEDGAGRKVLILGAGPAGLEAAVVAARRGFAPVIVEKDSCIGGQLNLANKPPKKEKITWLIDYYQAMLDKYNIKVCLNTEATFDLIKSENPYKVINAIGSSPVLPRAIKGLDQPFIITPPEVLSGKCKLSGKNICVVGSGMTGIETAEFLQDQGNNIELYEMADDIGPGLFFQNLIDVMSRLGPGGCKLFPKHQLVSVSEHEAKFKKTDTGEEVTAKFDNIVISLGTKSNDLDEEIKKNCPEVISVGDASKSGRIRAALEDGYKAAISL</sequence>
<dbReference type="Gene3D" id="3.40.50.720">
    <property type="entry name" value="NAD(P)-binding Rossmann-like Domain"/>
    <property type="match status" value="1"/>
</dbReference>
<name>A0A1H5V872_9FIRM</name>
<dbReference type="GO" id="GO:0051536">
    <property type="term" value="F:iron-sulfur cluster binding"/>
    <property type="evidence" value="ECO:0007669"/>
    <property type="project" value="UniProtKB-KW"/>
</dbReference>
<evidence type="ECO:0000259" key="11">
    <source>
        <dbReference type="Pfam" id="PF07992"/>
    </source>
</evidence>
<organism evidence="12 13">
    <name type="scientific">Lachnospira multipara</name>
    <dbReference type="NCBI Taxonomy" id="28051"/>
    <lineage>
        <taxon>Bacteria</taxon>
        <taxon>Bacillati</taxon>
        <taxon>Bacillota</taxon>
        <taxon>Clostridia</taxon>
        <taxon>Lachnospirales</taxon>
        <taxon>Lachnospiraceae</taxon>
        <taxon>Lachnospira</taxon>
    </lineage>
</organism>
<comment type="similarity">
    <text evidence="3">In the N-terminal section; belongs to the NADH:flavin oxidoreductase/NADH oxidase family.</text>
</comment>
<dbReference type="InterPro" id="IPR023753">
    <property type="entry name" value="FAD/NAD-binding_dom"/>
</dbReference>
<keyword evidence="9" id="KW-0411">Iron-sulfur</keyword>
<feature type="domain" description="FAD/NAD(P)-binding" evidence="11">
    <location>
        <begin position="390"/>
        <end position="614"/>
    </location>
</feature>
<evidence type="ECO:0000259" key="10">
    <source>
        <dbReference type="Pfam" id="PF00724"/>
    </source>
</evidence>
<dbReference type="GO" id="GO:0010181">
    <property type="term" value="F:FMN binding"/>
    <property type="evidence" value="ECO:0007669"/>
    <property type="project" value="InterPro"/>
</dbReference>
<keyword evidence="13" id="KW-1185">Reference proteome</keyword>
<dbReference type="PANTHER" id="PTHR42917:SF2">
    <property type="entry name" value="2,4-DIENOYL-COA REDUCTASE [(2E)-ENOYL-COA-PRODUCING]"/>
    <property type="match status" value="1"/>
</dbReference>
<gene>
    <name evidence="12" type="ORF">SAMN05216537_11026</name>
</gene>
<dbReference type="SUPFAM" id="SSF51395">
    <property type="entry name" value="FMN-linked oxidoreductases"/>
    <property type="match status" value="1"/>
</dbReference>
<keyword evidence="7" id="KW-0560">Oxidoreductase</keyword>
<evidence type="ECO:0000313" key="13">
    <source>
        <dbReference type="Proteomes" id="UP000236726"/>
    </source>
</evidence>
<dbReference type="InterPro" id="IPR001155">
    <property type="entry name" value="OxRdtase_FMN_N"/>
</dbReference>
<dbReference type="Gene3D" id="3.20.20.70">
    <property type="entry name" value="Aldolase class I"/>
    <property type="match status" value="1"/>
</dbReference>
<dbReference type="PRINTS" id="PR00469">
    <property type="entry name" value="PNDRDTASEII"/>
</dbReference>
<dbReference type="Proteomes" id="UP000236726">
    <property type="component" value="Unassembled WGS sequence"/>
</dbReference>
<keyword evidence="8" id="KW-0408">Iron</keyword>
<dbReference type="EMBL" id="FNUL01000010">
    <property type="protein sequence ID" value="SEF83410.1"/>
    <property type="molecule type" value="Genomic_DNA"/>
</dbReference>
<dbReference type="Pfam" id="PF07992">
    <property type="entry name" value="Pyr_redox_2"/>
    <property type="match status" value="1"/>
</dbReference>
<protein>
    <submittedName>
        <fullName evidence="12">2,4-dienoyl-CoA reductase</fullName>
    </submittedName>
</protein>
<dbReference type="AlphaFoldDB" id="A0A1H5V872"/>
<dbReference type="PRINTS" id="PR00368">
    <property type="entry name" value="FADPNR"/>
</dbReference>
<keyword evidence="4" id="KW-0285">Flavoprotein</keyword>
<evidence type="ECO:0000256" key="8">
    <source>
        <dbReference type="ARBA" id="ARBA00023004"/>
    </source>
</evidence>
<dbReference type="Gene3D" id="3.50.50.60">
    <property type="entry name" value="FAD/NAD(P)-binding domain"/>
    <property type="match status" value="1"/>
</dbReference>
<evidence type="ECO:0000256" key="3">
    <source>
        <dbReference type="ARBA" id="ARBA00011048"/>
    </source>
</evidence>
<evidence type="ECO:0000256" key="4">
    <source>
        <dbReference type="ARBA" id="ARBA00022630"/>
    </source>
</evidence>
<accession>A0A1H5V872</accession>
<keyword evidence="6" id="KW-0479">Metal-binding</keyword>
<comment type="cofactor">
    <cofactor evidence="2">
        <name>[4Fe-4S] cluster</name>
        <dbReference type="ChEBI" id="CHEBI:49883"/>
    </cofactor>
</comment>
<comment type="cofactor">
    <cofactor evidence="1">
        <name>FMN</name>
        <dbReference type="ChEBI" id="CHEBI:58210"/>
    </cofactor>
</comment>
<feature type="domain" description="NADH:flavin oxidoreductase/NADH oxidase N-terminal" evidence="10">
    <location>
        <begin position="4"/>
        <end position="337"/>
    </location>
</feature>
<keyword evidence="5" id="KW-0288">FMN</keyword>